<protein>
    <submittedName>
        <fullName evidence="2">Uncharacterized protein</fullName>
    </submittedName>
</protein>
<organism evidence="2 3">
    <name type="scientific">Sparassis crispa</name>
    <dbReference type="NCBI Taxonomy" id="139825"/>
    <lineage>
        <taxon>Eukaryota</taxon>
        <taxon>Fungi</taxon>
        <taxon>Dikarya</taxon>
        <taxon>Basidiomycota</taxon>
        <taxon>Agaricomycotina</taxon>
        <taxon>Agaricomycetes</taxon>
        <taxon>Polyporales</taxon>
        <taxon>Sparassidaceae</taxon>
        <taxon>Sparassis</taxon>
    </lineage>
</organism>
<dbReference type="OrthoDB" id="2575000at2759"/>
<dbReference type="Proteomes" id="UP000287166">
    <property type="component" value="Unassembled WGS sequence"/>
</dbReference>
<keyword evidence="1" id="KW-0472">Membrane</keyword>
<keyword evidence="3" id="KW-1185">Reference proteome</keyword>
<evidence type="ECO:0000256" key="1">
    <source>
        <dbReference type="SAM" id="Phobius"/>
    </source>
</evidence>
<dbReference type="RefSeq" id="XP_027609205.1">
    <property type="nucleotide sequence ID" value="XM_027753404.1"/>
</dbReference>
<dbReference type="AlphaFoldDB" id="A0A401G803"/>
<dbReference type="GeneID" id="38775209"/>
<evidence type="ECO:0000313" key="2">
    <source>
        <dbReference type="EMBL" id="GBE78292.1"/>
    </source>
</evidence>
<sequence>MIAGVSKAITQHLAPVLALTSLLLILFSYLAPVVMLSSRVALLSVTPSTSLVQSNSSQGLDGPTVFMGALGSCYRPNKETGLVCTSPTVSPTYNLSVLPANAPDLLTSPPSTSSAFIAVSLAFSFLFFFMFTLTTHRAHLGRAGAPFEKPMVQRATAWIGFMGFIIGLTSFLVIYMWFGKAVQDFNDDISKTGSGAPELIAATSNGFVMVWVGYSFYAVPLVCALAKLHIAATAGKV</sequence>
<keyword evidence="1" id="KW-1133">Transmembrane helix</keyword>
<name>A0A401G803_9APHY</name>
<reference evidence="2 3" key="1">
    <citation type="journal article" date="2018" name="Sci. Rep.">
        <title>Genome sequence of the cauliflower mushroom Sparassis crispa (Hanabiratake) and its association with beneficial usage.</title>
        <authorList>
            <person name="Kiyama R."/>
            <person name="Furutani Y."/>
            <person name="Kawaguchi K."/>
            <person name="Nakanishi T."/>
        </authorList>
    </citation>
    <scope>NUCLEOTIDE SEQUENCE [LARGE SCALE GENOMIC DNA]</scope>
</reference>
<feature type="transmembrane region" description="Helical" evidence="1">
    <location>
        <begin position="207"/>
        <end position="226"/>
    </location>
</feature>
<accession>A0A401G803</accession>
<evidence type="ECO:0000313" key="3">
    <source>
        <dbReference type="Proteomes" id="UP000287166"/>
    </source>
</evidence>
<feature type="transmembrane region" description="Helical" evidence="1">
    <location>
        <begin position="115"/>
        <end position="134"/>
    </location>
</feature>
<gene>
    <name evidence="2" type="ORF">SCP_0111760</name>
</gene>
<feature type="transmembrane region" description="Helical" evidence="1">
    <location>
        <begin position="12"/>
        <end position="31"/>
    </location>
</feature>
<comment type="caution">
    <text evidence="2">The sequence shown here is derived from an EMBL/GenBank/DDBJ whole genome shotgun (WGS) entry which is preliminary data.</text>
</comment>
<proteinExistence type="predicted"/>
<feature type="transmembrane region" description="Helical" evidence="1">
    <location>
        <begin position="155"/>
        <end position="178"/>
    </location>
</feature>
<keyword evidence="1" id="KW-0812">Transmembrane</keyword>
<dbReference type="EMBL" id="BFAD01000001">
    <property type="protein sequence ID" value="GBE78292.1"/>
    <property type="molecule type" value="Genomic_DNA"/>
</dbReference>
<dbReference type="InParanoid" id="A0A401G803"/>